<evidence type="ECO:0000256" key="2">
    <source>
        <dbReference type="ARBA" id="ARBA00022448"/>
    </source>
</evidence>
<dbReference type="OrthoDB" id="5469508at2"/>
<dbReference type="InterPro" id="IPR028082">
    <property type="entry name" value="Peripla_BP_I"/>
</dbReference>
<dbReference type="Gene3D" id="3.40.50.2300">
    <property type="match status" value="2"/>
</dbReference>
<dbReference type="PRINTS" id="PR00337">
    <property type="entry name" value="LEUILEVALBP"/>
</dbReference>
<feature type="domain" description="Leucine-binding protein" evidence="5">
    <location>
        <begin position="59"/>
        <end position="396"/>
    </location>
</feature>
<evidence type="ECO:0000313" key="7">
    <source>
        <dbReference type="Proteomes" id="UP000184693"/>
    </source>
</evidence>
<dbReference type="PANTHER" id="PTHR47151:SF2">
    <property type="entry name" value="AMINO ACID BINDING PROTEIN"/>
    <property type="match status" value="1"/>
</dbReference>
<dbReference type="InterPro" id="IPR028081">
    <property type="entry name" value="Leu-bd"/>
</dbReference>
<dbReference type="CDD" id="cd06342">
    <property type="entry name" value="PBP1_ABC_LIVBP-like"/>
    <property type="match status" value="1"/>
</dbReference>
<evidence type="ECO:0000313" key="6">
    <source>
        <dbReference type="EMBL" id="SIO53757.1"/>
    </source>
</evidence>
<proteinExistence type="inferred from homology"/>
<sequence>MRLSLYPGLLTRCLDGLFTAIEAGAVGAQCTFGRLGVVPVAVTLAAGIVSGAAHAQATTVEIGFAAPLSGNSANFGKDMQMGVQLALDEVNAGQVVIAGKPVKFELQVQDDQSDPRIAVQAAQHLADEKVAAVIGHFNSGNTLAAIPVYKRAGIPLIVPCSSNPTITHQGFDLLYRPYGTDFTVAESAAHYAVETLKAKRIAVVDDRTTFGQGIADEFEKGVRAAGGTIVTHEYTTDTAVDFRAILTSIKSDRADLVFFGGLSNQGSLFVKQARQLAFDGQLMAGPTFANQHFLQLTGDAAQGMIGIEQGAPLAQLDSGRAFLKKFHDKYGTDPIGFAGYAYNATLVVVNGMKQANSIDPAVFGPAISKLSFDGILGPISFDKNGDLNDAKVTLYKAGTSSWGAVATVSAK</sequence>
<keyword evidence="2" id="KW-0813">Transport</keyword>
<accession>A0A1N6KBQ4</accession>
<name>A0A1N6KBQ4_9BURK</name>
<dbReference type="PANTHER" id="PTHR47151">
    <property type="entry name" value="LEU/ILE/VAL-BINDING ABC TRANSPORTER SUBUNIT"/>
    <property type="match status" value="1"/>
</dbReference>
<evidence type="ECO:0000259" key="5">
    <source>
        <dbReference type="Pfam" id="PF13458"/>
    </source>
</evidence>
<evidence type="ECO:0000256" key="4">
    <source>
        <dbReference type="ARBA" id="ARBA00022970"/>
    </source>
</evidence>
<dbReference type="AlphaFoldDB" id="A0A1N6KBQ4"/>
<evidence type="ECO:0000256" key="1">
    <source>
        <dbReference type="ARBA" id="ARBA00010062"/>
    </source>
</evidence>
<keyword evidence="4" id="KW-0029">Amino-acid transport</keyword>
<comment type="similarity">
    <text evidence="1">Belongs to the leucine-binding protein family.</text>
</comment>
<dbReference type="InterPro" id="IPR000709">
    <property type="entry name" value="Leu_Ile_Val-bd"/>
</dbReference>
<gene>
    <name evidence="6" type="ORF">SAMN05444168_6642</name>
</gene>
<dbReference type="SUPFAM" id="SSF53822">
    <property type="entry name" value="Periplasmic binding protein-like I"/>
    <property type="match status" value="1"/>
</dbReference>
<dbReference type="Pfam" id="PF13458">
    <property type="entry name" value="Peripla_BP_6"/>
    <property type="match status" value="1"/>
</dbReference>
<keyword evidence="3" id="KW-0732">Signal</keyword>
<dbReference type="GO" id="GO:0006865">
    <property type="term" value="P:amino acid transport"/>
    <property type="evidence" value="ECO:0007669"/>
    <property type="project" value="UniProtKB-KW"/>
</dbReference>
<evidence type="ECO:0000256" key="3">
    <source>
        <dbReference type="ARBA" id="ARBA00022729"/>
    </source>
</evidence>
<organism evidence="6 7">
    <name type="scientific">Paraburkholderia phenazinium</name>
    <dbReference type="NCBI Taxonomy" id="60549"/>
    <lineage>
        <taxon>Bacteria</taxon>
        <taxon>Pseudomonadati</taxon>
        <taxon>Pseudomonadota</taxon>
        <taxon>Betaproteobacteria</taxon>
        <taxon>Burkholderiales</taxon>
        <taxon>Burkholderiaceae</taxon>
        <taxon>Paraburkholderia</taxon>
    </lineage>
</organism>
<dbReference type="EMBL" id="FSRM01000002">
    <property type="protein sequence ID" value="SIO53757.1"/>
    <property type="molecule type" value="Genomic_DNA"/>
</dbReference>
<reference evidence="6 7" key="1">
    <citation type="submission" date="2016-11" db="EMBL/GenBank/DDBJ databases">
        <authorList>
            <person name="Jaros S."/>
            <person name="Januszkiewicz K."/>
            <person name="Wedrychowicz H."/>
        </authorList>
    </citation>
    <scope>NUCLEOTIDE SEQUENCE [LARGE SCALE GENOMIC DNA]</scope>
    <source>
        <strain evidence="6 7">GAS86</strain>
    </source>
</reference>
<dbReference type="Proteomes" id="UP000184693">
    <property type="component" value="Unassembled WGS sequence"/>
</dbReference>
<protein>
    <submittedName>
        <fullName evidence="6">Amino acid/amide ABC transporter substrate-binding protein, HAAT family</fullName>
    </submittedName>
</protein>